<keyword evidence="2" id="KW-1185">Reference proteome</keyword>
<dbReference type="AlphaFoldDB" id="Q2J9E5"/>
<proteinExistence type="predicted"/>
<reference evidence="1 2" key="1">
    <citation type="journal article" date="2007" name="Genome Res.">
        <title>Genome characteristics of facultatively symbiotic Frankia sp. strains reflect host range and host plant biogeography.</title>
        <authorList>
            <person name="Normand P."/>
            <person name="Lapierre P."/>
            <person name="Tisa L.S."/>
            <person name="Gogarten J.P."/>
            <person name="Alloisio N."/>
            <person name="Bagnarol E."/>
            <person name="Bassi C.A."/>
            <person name="Berry A.M."/>
            <person name="Bickhart D.M."/>
            <person name="Choisne N."/>
            <person name="Couloux A."/>
            <person name="Cournoyer B."/>
            <person name="Cruveiller S."/>
            <person name="Daubin V."/>
            <person name="Demange N."/>
            <person name="Francino M.P."/>
            <person name="Goltsman E."/>
            <person name="Huang Y."/>
            <person name="Kopp O.R."/>
            <person name="Labarre L."/>
            <person name="Lapidus A."/>
            <person name="Lavire C."/>
            <person name="Marechal J."/>
            <person name="Martinez M."/>
            <person name="Mastronunzio J.E."/>
            <person name="Mullin B.C."/>
            <person name="Niemann J."/>
            <person name="Pujic P."/>
            <person name="Rawnsley T."/>
            <person name="Rouy Z."/>
            <person name="Schenowitz C."/>
            <person name="Sellstedt A."/>
            <person name="Tavares F."/>
            <person name="Tomkins J.P."/>
            <person name="Vallenet D."/>
            <person name="Valverde C."/>
            <person name="Wall L.G."/>
            <person name="Wang Y."/>
            <person name="Medigue C."/>
            <person name="Benson D.R."/>
        </authorList>
    </citation>
    <scope>NUCLEOTIDE SEQUENCE [LARGE SCALE GENOMIC DNA]</scope>
    <source>
        <strain evidence="2">DSM 45818 / CECT 9043 / CcI3</strain>
    </source>
</reference>
<protein>
    <submittedName>
        <fullName evidence="1">Uncharacterized protein</fullName>
    </submittedName>
</protein>
<accession>Q2J9E5</accession>
<dbReference type="EMBL" id="CP000249">
    <property type="protein sequence ID" value="ABD12097.1"/>
    <property type="molecule type" value="Genomic_DNA"/>
</dbReference>
<organism evidence="1 2">
    <name type="scientific">Frankia casuarinae (strain DSM 45818 / CECT 9043 / HFP020203 / CcI3)</name>
    <dbReference type="NCBI Taxonomy" id="106370"/>
    <lineage>
        <taxon>Bacteria</taxon>
        <taxon>Bacillati</taxon>
        <taxon>Actinomycetota</taxon>
        <taxon>Actinomycetes</taxon>
        <taxon>Frankiales</taxon>
        <taxon>Frankiaceae</taxon>
        <taxon>Frankia</taxon>
    </lineage>
</organism>
<dbReference type="HOGENOM" id="CLU_2450307_0_0_11"/>
<sequence>MPFGMNRSNSDNGASSGVIYVSCRVAGGDGAVRLLTDPPGPGERCCVFGFLRRVAGIRRGQATLPPQPEVIKVVYRLQNGLGGGIQLLQ</sequence>
<evidence type="ECO:0000313" key="1">
    <source>
        <dbReference type="EMBL" id="ABD12097.1"/>
    </source>
</evidence>
<name>Q2J9E5_FRACC</name>
<evidence type="ECO:0000313" key="2">
    <source>
        <dbReference type="Proteomes" id="UP000001937"/>
    </source>
</evidence>
<dbReference type="KEGG" id="fra:Francci3_2737"/>
<dbReference type="Proteomes" id="UP000001937">
    <property type="component" value="Chromosome"/>
</dbReference>
<gene>
    <name evidence="1" type="ordered locus">Francci3_2737</name>
</gene>